<accession>A0A9P0KTX5</accession>
<sequence length="14" mass="1524">MPVAKDLLTSFCAK</sequence>
<evidence type="ECO:0000313" key="1">
    <source>
        <dbReference type="EMBL" id="CAH1981705.1"/>
    </source>
</evidence>
<dbReference type="EMBL" id="CAKOFQ010006912">
    <property type="protein sequence ID" value="CAH1981705.1"/>
    <property type="molecule type" value="Genomic_DNA"/>
</dbReference>
<protein>
    <submittedName>
        <fullName evidence="1">Uncharacterized protein</fullName>
    </submittedName>
</protein>
<evidence type="ECO:0000313" key="2">
    <source>
        <dbReference type="Proteomes" id="UP001152888"/>
    </source>
</evidence>
<name>A0A9P0KTX5_ACAOB</name>
<dbReference type="Proteomes" id="UP001152888">
    <property type="component" value="Unassembled WGS sequence"/>
</dbReference>
<gene>
    <name evidence="1" type="ORF">ACAOBT_LOCUS14630</name>
</gene>
<organism evidence="1 2">
    <name type="scientific">Acanthoscelides obtectus</name>
    <name type="common">Bean weevil</name>
    <name type="synonym">Bruchus obtectus</name>
    <dbReference type="NCBI Taxonomy" id="200917"/>
    <lineage>
        <taxon>Eukaryota</taxon>
        <taxon>Metazoa</taxon>
        <taxon>Ecdysozoa</taxon>
        <taxon>Arthropoda</taxon>
        <taxon>Hexapoda</taxon>
        <taxon>Insecta</taxon>
        <taxon>Pterygota</taxon>
        <taxon>Neoptera</taxon>
        <taxon>Endopterygota</taxon>
        <taxon>Coleoptera</taxon>
        <taxon>Polyphaga</taxon>
        <taxon>Cucujiformia</taxon>
        <taxon>Chrysomeloidea</taxon>
        <taxon>Chrysomelidae</taxon>
        <taxon>Bruchinae</taxon>
        <taxon>Bruchini</taxon>
        <taxon>Acanthoscelides</taxon>
    </lineage>
</organism>
<reference evidence="1" key="1">
    <citation type="submission" date="2022-03" db="EMBL/GenBank/DDBJ databases">
        <authorList>
            <person name="Sayadi A."/>
        </authorList>
    </citation>
    <scope>NUCLEOTIDE SEQUENCE</scope>
</reference>
<proteinExistence type="predicted"/>
<comment type="caution">
    <text evidence="1">The sequence shown here is derived from an EMBL/GenBank/DDBJ whole genome shotgun (WGS) entry which is preliminary data.</text>
</comment>
<keyword evidence="2" id="KW-1185">Reference proteome</keyword>